<evidence type="ECO:0000313" key="7">
    <source>
        <dbReference type="EMBL" id="SBV35937.1"/>
    </source>
</evidence>
<organism evidence="7">
    <name type="scientific">uncultured Stenotrophomonas sp</name>
    <dbReference type="NCBI Taxonomy" id="165438"/>
    <lineage>
        <taxon>Bacteria</taxon>
        <taxon>Pseudomonadati</taxon>
        <taxon>Pseudomonadota</taxon>
        <taxon>Gammaproteobacteria</taxon>
        <taxon>Lysobacterales</taxon>
        <taxon>Lysobacteraceae</taxon>
        <taxon>Stenotrophomonas</taxon>
        <taxon>environmental samples</taxon>
    </lineage>
</organism>
<evidence type="ECO:0000256" key="1">
    <source>
        <dbReference type="ARBA" id="ARBA00022491"/>
    </source>
</evidence>
<evidence type="ECO:0008006" key="8">
    <source>
        <dbReference type="Google" id="ProtNLM"/>
    </source>
</evidence>
<gene>
    <name evidence="7" type="ORF">STPYR_10867</name>
</gene>
<keyword evidence="3" id="KW-0805">Transcription regulation</keyword>
<dbReference type="InterPro" id="IPR010985">
    <property type="entry name" value="Ribbon_hlx_hlx"/>
</dbReference>
<dbReference type="AlphaFoldDB" id="A0A1Y5Q7V8"/>
<dbReference type="SUPFAM" id="SSF47598">
    <property type="entry name" value="Ribbon-helix-helix"/>
    <property type="match status" value="1"/>
</dbReference>
<evidence type="ECO:0000256" key="2">
    <source>
        <dbReference type="ARBA" id="ARBA00022649"/>
    </source>
</evidence>
<dbReference type="Gene3D" id="1.20.5.780">
    <property type="entry name" value="Single helix bin"/>
    <property type="match status" value="1"/>
</dbReference>
<keyword evidence="5" id="KW-0804">Transcription</keyword>
<keyword evidence="2" id="KW-1277">Toxin-antitoxin system</keyword>
<sequence length="101" mass="11223">MPFATDRRDQPLSMRLPDADIAVIDRAASLRGRSRTDFVREAAVHAAEDVLMEAMPVRMSAEGFDAFMQAVSSPAQAVPEMVQVLRRPAPWEQQDEPARGE</sequence>
<proteinExistence type="inferred from homology"/>
<keyword evidence="1" id="KW-0678">Repressor</keyword>
<reference evidence="7" key="1">
    <citation type="submission" date="2016-03" db="EMBL/GenBank/DDBJ databases">
        <authorList>
            <person name="Ploux O."/>
        </authorList>
    </citation>
    <scope>NUCLEOTIDE SEQUENCE</scope>
    <source>
        <strain evidence="7">UC10</strain>
    </source>
</reference>
<dbReference type="PANTHER" id="PTHR35401:SF1">
    <property type="entry name" value="CYTOPLASMIC PROTEIN"/>
    <property type="match status" value="1"/>
</dbReference>
<dbReference type="EMBL" id="FLTS01000001">
    <property type="protein sequence ID" value="SBV35937.1"/>
    <property type="molecule type" value="Genomic_DNA"/>
</dbReference>
<name>A0A1Y5Q7V8_9GAMM</name>
<dbReference type="GO" id="GO:0006355">
    <property type="term" value="P:regulation of DNA-templated transcription"/>
    <property type="evidence" value="ECO:0007669"/>
    <property type="project" value="InterPro"/>
</dbReference>
<dbReference type="Pfam" id="PF08681">
    <property type="entry name" value="TacA1"/>
    <property type="match status" value="1"/>
</dbReference>
<dbReference type="InterPro" id="IPR014795">
    <property type="entry name" value="TacA_1-like"/>
</dbReference>
<keyword evidence="4" id="KW-0238">DNA-binding</keyword>
<dbReference type="GO" id="GO:0003677">
    <property type="term" value="F:DNA binding"/>
    <property type="evidence" value="ECO:0007669"/>
    <property type="project" value="UniProtKB-KW"/>
</dbReference>
<comment type="similarity">
    <text evidence="6">Belongs to the TacA antitoxin family.</text>
</comment>
<dbReference type="PANTHER" id="PTHR35401">
    <property type="entry name" value="COPG FAMILY HELIX-TURN-HELIX PROTEIN-RELATED-RELATED"/>
    <property type="match status" value="1"/>
</dbReference>
<evidence type="ECO:0000256" key="5">
    <source>
        <dbReference type="ARBA" id="ARBA00023163"/>
    </source>
</evidence>
<evidence type="ECO:0000256" key="4">
    <source>
        <dbReference type="ARBA" id="ARBA00023125"/>
    </source>
</evidence>
<protein>
    <recommendedName>
        <fullName evidence="8">DUF1778 domain-containing protein</fullName>
    </recommendedName>
</protein>
<evidence type="ECO:0000256" key="3">
    <source>
        <dbReference type="ARBA" id="ARBA00023015"/>
    </source>
</evidence>
<evidence type="ECO:0000256" key="6">
    <source>
        <dbReference type="ARBA" id="ARBA00049988"/>
    </source>
</evidence>
<accession>A0A1Y5Q7V8</accession>